<feature type="coiled-coil region" evidence="6">
    <location>
        <begin position="108"/>
        <end position="148"/>
    </location>
</feature>
<evidence type="ECO:0000256" key="3">
    <source>
        <dbReference type="ARBA" id="ARBA00022737"/>
    </source>
</evidence>
<evidence type="ECO:0000256" key="6">
    <source>
        <dbReference type="SAM" id="Coils"/>
    </source>
</evidence>
<dbReference type="PANTHER" id="PTHR22706:SF1">
    <property type="entry name" value="ASSEMBLY FACTOR FOR SPINDLE MICROTUBULES"/>
    <property type="match status" value="1"/>
</dbReference>
<dbReference type="InterPro" id="IPR016024">
    <property type="entry name" value="ARM-type_fold"/>
</dbReference>
<evidence type="ECO:0000313" key="7">
    <source>
        <dbReference type="EMBL" id="PKI61013.1"/>
    </source>
</evidence>
<keyword evidence="6" id="KW-0175">Coiled coil</keyword>
<keyword evidence="4" id="KW-0112">Calmodulin-binding</keyword>
<dbReference type="EMBL" id="PGOL01001087">
    <property type="protein sequence ID" value="PKI61013.1"/>
    <property type="molecule type" value="Genomic_DNA"/>
</dbReference>
<feature type="repeat" description="ARM" evidence="5">
    <location>
        <begin position="17"/>
        <end position="64"/>
    </location>
</feature>
<dbReference type="GO" id="GO:0005516">
    <property type="term" value="F:calmodulin binding"/>
    <property type="evidence" value="ECO:0007669"/>
    <property type="project" value="UniProtKB-KW"/>
</dbReference>
<organism evidence="7 8">
    <name type="scientific">Punica granatum</name>
    <name type="common">Pomegranate</name>
    <dbReference type="NCBI Taxonomy" id="22663"/>
    <lineage>
        <taxon>Eukaryota</taxon>
        <taxon>Viridiplantae</taxon>
        <taxon>Streptophyta</taxon>
        <taxon>Embryophyta</taxon>
        <taxon>Tracheophyta</taxon>
        <taxon>Spermatophyta</taxon>
        <taxon>Magnoliopsida</taxon>
        <taxon>eudicotyledons</taxon>
        <taxon>Gunneridae</taxon>
        <taxon>Pentapetalae</taxon>
        <taxon>rosids</taxon>
        <taxon>malvids</taxon>
        <taxon>Myrtales</taxon>
        <taxon>Lythraceae</taxon>
        <taxon>Punica</taxon>
    </lineage>
</organism>
<dbReference type="Gene3D" id="1.25.10.10">
    <property type="entry name" value="Leucine-rich Repeat Variant"/>
    <property type="match status" value="1"/>
</dbReference>
<reference evidence="7 8" key="1">
    <citation type="submission" date="2017-11" db="EMBL/GenBank/DDBJ databases">
        <title>De-novo sequencing of pomegranate (Punica granatum L.) genome.</title>
        <authorList>
            <person name="Akparov Z."/>
            <person name="Amiraslanov A."/>
            <person name="Hajiyeva S."/>
            <person name="Abbasov M."/>
            <person name="Kaur K."/>
            <person name="Hamwieh A."/>
            <person name="Solovyev V."/>
            <person name="Salamov A."/>
            <person name="Braich B."/>
            <person name="Kosarev P."/>
            <person name="Mahmoud A."/>
            <person name="Hajiyev E."/>
            <person name="Babayeva S."/>
            <person name="Izzatullayeva V."/>
            <person name="Mammadov A."/>
            <person name="Mammadov A."/>
            <person name="Sharifova S."/>
            <person name="Ojaghi J."/>
            <person name="Eynullazada K."/>
            <person name="Bayramov B."/>
            <person name="Abdulazimova A."/>
            <person name="Shahmuradov I."/>
        </authorList>
    </citation>
    <scope>NUCLEOTIDE SEQUENCE [LARGE SCALE GENOMIC DNA]</scope>
    <source>
        <strain evidence="8">cv. AG2017</strain>
        <tissue evidence="7">Leaf</tissue>
    </source>
</reference>
<dbReference type="InterPro" id="IPR011989">
    <property type="entry name" value="ARM-like"/>
</dbReference>
<keyword evidence="8" id="KW-1185">Reference proteome</keyword>
<dbReference type="SUPFAM" id="SSF48371">
    <property type="entry name" value="ARM repeat"/>
    <property type="match status" value="1"/>
</dbReference>
<dbReference type="GO" id="GO:0005737">
    <property type="term" value="C:cytoplasm"/>
    <property type="evidence" value="ECO:0007669"/>
    <property type="project" value="UniProtKB-SubCell"/>
</dbReference>
<proteinExistence type="predicted"/>
<evidence type="ECO:0000256" key="5">
    <source>
        <dbReference type="PROSITE-ProRule" id="PRU00259"/>
    </source>
</evidence>
<dbReference type="PROSITE" id="PS50176">
    <property type="entry name" value="ARM_REPEAT"/>
    <property type="match status" value="1"/>
</dbReference>
<gene>
    <name evidence="7" type="ORF">CRG98_018575</name>
</gene>
<evidence type="ECO:0000256" key="1">
    <source>
        <dbReference type="ARBA" id="ARBA00004496"/>
    </source>
</evidence>
<dbReference type="GO" id="GO:0051295">
    <property type="term" value="P:establishment of meiotic spindle localization"/>
    <property type="evidence" value="ECO:0007669"/>
    <property type="project" value="TreeGrafter"/>
</dbReference>
<comment type="caution">
    <text evidence="7">The sequence shown here is derived from an EMBL/GenBank/DDBJ whole genome shotgun (WGS) entry which is preliminary data.</text>
</comment>
<evidence type="ECO:0000313" key="8">
    <source>
        <dbReference type="Proteomes" id="UP000233551"/>
    </source>
</evidence>
<protein>
    <submittedName>
        <fullName evidence="7">Uncharacterized protein</fullName>
    </submittedName>
</protein>
<dbReference type="Proteomes" id="UP000233551">
    <property type="component" value="Unassembled WGS sequence"/>
</dbReference>
<dbReference type="GO" id="GO:0007051">
    <property type="term" value="P:spindle organization"/>
    <property type="evidence" value="ECO:0007669"/>
    <property type="project" value="TreeGrafter"/>
</dbReference>
<accession>A0A2I0JYX6</accession>
<dbReference type="InterPro" id="IPR051185">
    <property type="entry name" value="ASPM"/>
</dbReference>
<dbReference type="GO" id="GO:0000922">
    <property type="term" value="C:spindle pole"/>
    <property type="evidence" value="ECO:0007669"/>
    <property type="project" value="TreeGrafter"/>
</dbReference>
<dbReference type="AlphaFoldDB" id="A0A2I0JYX6"/>
<comment type="subcellular location">
    <subcellularLocation>
        <location evidence="1">Cytoplasm</location>
    </subcellularLocation>
</comment>
<keyword evidence="2" id="KW-0963">Cytoplasm</keyword>
<evidence type="ECO:0000256" key="4">
    <source>
        <dbReference type="ARBA" id="ARBA00022860"/>
    </source>
</evidence>
<dbReference type="InterPro" id="IPR000225">
    <property type="entry name" value="Armadillo"/>
</dbReference>
<dbReference type="GO" id="GO:0000278">
    <property type="term" value="P:mitotic cell cycle"/>
    <property type="evidence" value="ECO:0007669"/>
    <property type="project" value="TreeGrafter"/>
</dbReference>
<dbReference type="PANTHER" id="PTHR22706">
    <property type="entry name" value="ASSEMBLY FACTOR FOR SPINDLE MICROTUBULES"/>
    <property type="match status" value="1"/>
</dbReference>
<evidence type="ECO:0000256" key="2">
    <source>
        <dbReference type="ARBA" id="ARBA00022490"/>
    </source>
</evidence>
<dbReference type="SMART" id="SM00185">
    <property type="entry name" value="ARM"/>
    <property type="match status" value="1"/>
</dbReference>
<name>A0A2I0JYX6_PUNGR</name>
<keyword evidence="3" id="KW-0677">Repeat</keyword>
<sequence length="154" mass="17609">MATRHSQKCCEKLVEVGAIDKLLKVICSMTRSIPDQEVLKHALSTLRNLACYQHLVEVLIVSNGSIETIFREFLRNKDEGYFIASELLKKICLEHRGVEAVRRLPALVKRLNGLVEELKRKADTEKRNARSLAARENTERRLKEASELLKLISI</sequence>